<evidence type="ECO:0000256" key="2">
    <source>
        <dbReference type="ARBA" id="ARBA00022741"/>
    </source>
</evidence>
<keyword evidence="5" id="KW-0067">ATP-binding</keyword>
<evidence type="ECO:0000313" key="8">
    <source>
        <dbReference type="Proteomes" id="UP000185490"/>
    </source>
</evidence>
<dbReference type="Gene3D" id="2.40.30.270">
    <property type="match status" value="1"/>
</dbReference>
<dbReference type="InterPro" id="IPR047187">
    <property type="entry name" value="SF1_C_Upf1"/>
</dbReference>
<keyword evidence="2" id="KW-0547">Nucleotide-binding</keyword>
<evidence type="ECO:0000313" key="7">
    <source>
        <dbReference type="EMBL" id="APT73885.1"/>
    </source>
</evidence>
<evidence type="ECO:0000256" key="4">
    <source>
        <dbReference type="ARBA" id="ARBA00022806"/>
    </source>
</evidence>
<evidence type="ECO:0000256" key="1">
    <source>
        <dbReference type="ARBA" id="ARBA00007913"/>
    </source>
</evidence>
<keyword evidence="3" id="KW-0378">Hydrolase</keyword>
<dbReference type="Gene3D" id="3.40.50.300">
    <property type="entry name" value="P-loop containing nucleotide triphosphate hydrolases"/>
    <property type="match status" value="2"/>
</dbReference>
<proteinExistence type="inferred from homology"/>
<protein>
    <submittedName>
        <fullName evidence="7">ATPase AAA</fullName>
    </submittedName>
</protein>
<evidence type="ECO:0000256" key="3">
    <source>
        <dbReference type="ARBA" id="ARBA00022801"/>
    </source>
</evidence>
<reference evidence="7 8" key="1">
    <citation type="submission" date="2014-02" db="EMBL/GenBank/DDBJ databases">
        <title>Diversity of Thermotogales isolates from hydrothermal vents.</title>
        <authorList>
            <person name="Haverkamp T.H.A."/>
            <person name="Lossouarn J."/>
            <person name="Geslin C."/>
            <person name="Nesbo C.L."/>
        </authorList>
    </citation>
    <scope>NUCLEOTIDE SEQUENCE [LARGE SCALE GENOMIC DNA]</scope>
    <source>
        <strain evidence="7 8">431</strain>
    </source>
</reference>
<dbReference type="InterPro" id="IPR004483">
    <property type="entry name" value="SMUBP-2/Hcs1-like"/>
</dbReference>
<dbReference type="EMBL" id="CP007389">
    <property type="protein sequence ID" value="APT73885.1"/>
    <property type="molecule type" value="Genomic_DNA"/>
</dbReference>
<evidence type="ECO:0000259" key="6">
    <source>
        <dbReference type="SMART" id="SM00487"/>
    </source>
</evidence>
<keyword evidence="4" id="KW-0347">Helicase</keyword>
<dbReference type="Pfam" id="PF13087">
    <property type="entry name" value="AAA_12"/>
    <property type="match status" value="1"/>
</dbReference>
<dbReference type="SUPFAM" id="SSF52540">
    <property type="entry name" value="P-loop containing nucleoside triphosphate hydrolases"/>
    <property type="match status" value="1"/>
</dbReference>
<accession>A0ABN4UUZ7</accession>
<feature type="domain" description="Helicase ATP-binding" evidence="6">
    <location>
        <begin position="163"/>
        <end position="452"/>
    </location>
</feature>
<dbReference type="PANTHER" id="PTHR43788:SF8">
    <property type="entry name" value="DNA-BINDING PROTEIN SMUBP-2"/>
    <property type="match status" value="1"/>
</dbReference>
<dbReference type="InterPro" id="IPR050534">
    <property type="entry name" value="Coronavir_polyprotein_1ab"/>
</dbReference>
<organism evidence="7 8">
    <name type="scientific">Thermosipho melanesiensis</name>
    <dbReference type="NCBI Taxonomy" id="46541"/>
    <lineage>
        <taxon>Bacteria</taxon>
        <taxon>Thermotogati</taxon>
        <taxon>Thermotogota</taxon>
        <taxon>Thermotogae</taxon>
        <taxon>Thermotogales</taxon>
        <taxon>Fervidobacteriaceae</taxon>
        <taxon>Thermosipho</taxon>
    </lineage>
</organism>
<dbReference type="Proteomes" id="UP000185490">
    <property type="component" value="Chromosome"/>
</dbReference>
<name>A0ABN4UUZ7_9BACT</name>
<dbReference type="CDD" id="cd18808">
    <property type="entry name" value="SF1_C_Upf1"/>
    <property type="match status" value="1"/>
</dbReference>
<dbReference type="InterPro" id="IPR041679">
    <property type="entry name" value="DNA2/NAM7-like_C"/>
</dbReference>
<dbReference type="InterPro" id="IPR014001">
    <property type="entry name" value="Helicase_ATP-bd"/>
</dbReference>
<keyword evidence="8" id="KW-1185">Reference proteome</keyword>
<dbReference type="NCBIfam" id="TIGR00376">
    <property type="entry name" value="IGHMBP2 family helicase"/>
    <property type="match status" value="1"/>
</dbReference>
<gene>
    <name evidence="7" type="ORF">BW47_04835</name>
</gene>
<sequence length="643" mass="74153">MEEYIKKLIQLVKLERDEEIKRMQWEMKNLTGKQRENKGRAILDLSPKIIGEELGMYLVKFGRKKQIETEIGTGDEVIISKGNPTKSDIKGVVTERGKRFIVVSLSNLLPKDFKNVRIDLYASDITYKRQIDNLENNDVKKILKYILSDPKVVDNGTEEFTPIDNNLNEYQKLAISKALKSEDFSLIHGPFGTGKTRTLAEYILQEAKKGKKILVTADSNLAVDNLVERLSESISHVRIGHPSRISSHLLSSSLMYKIQTHNKYKEIEKLKKTFEKLIQERESFQKPIPKWKRGLTDKQILKLAENNKSQRGIPLKIIKDMAKWIKLNEKIETIKENIYKIEEEISKDIINNSMVVFTTNSSAYIDILKDYEFDVVVVDEATQSTIPSVLIPLSKGKKFVLAGDHKQLPPTILSEKAKELSTTLFEMLIKKYPQKSEILKIQYRMNERLMEFPNKEFYNNLLISGVKNITLKDLNFKGKTPLTNYENVLIFIDTSCLENYEEQRKDSTSYINKLEANVIKNIVESFINEGAKREWIGVISPYDDQVELIRSFDLKIDVNTVDGFQGREKEIILISFVRSNKNGELGFLNDLRRLNVSLTRAKRKLILIGNSNTLIKNQTYKRLINFIKKGYGGIKWLEISSLI</sequence>
<dbReference type="Pfam" id="PF13086">
    <property type="entry name" value="AAA_11"/>
    <property type="match status" value="1"/>
</dbReference>
<dbReference type="InterPro" id="IPR027417">
    <property type="entry name" value="P-loop_NTPase"/>
</dbReference>
<dbReference type="PANTHER" id="PTHR43788">
    <property type="entry name" value="DNA2/NAM7 HELICASE FAMILY MEMBER"/>
    <property type="match status" value="1"/>
</dbReference>
<comment type="similarity">
    <text evidence="1">Belongs to the DNA2/NAM7 helicase family.</text>
</comment>
<dbReference type="InterPro" id="IPR041677">
    <property type="entry name" value="DNA2/NAM7_AAA_11"/>
</dbReference>
<evidence type="ECO:0000256" key="5">
    <source>
        <dbReference type="ARBA" id="ARBA00022840"/>
    </source>
</evidence>
<dbReference type="SMART" id="SM00487">
    <property type="entry name" value="DEXDc"/>
    <property type="match status" value="1"/>
</dbReference>
<dbReference type="RefSeq" id="WP_012057123.1">
    <property type="nucleotide sequence ID" value="NZ_CP007389.1"/>
</dbReference>